<name>A0A7U6GKT7_9GAMM</name>
<dbReference type="SUPFAM" id="SSF103647">
    <property type="entry name" value="TSP type-3 repeat"/>
    <property type="match status" value="1"/>
</dbReference>
<reference evidence="2 3" key="1">
    <citation type="journal article" date="2014" name="PLoS ONE">
        <title>Physiological and genomic features of a novel sulfur-oxidizing gammaproteobacterium belonging to a previously uncultivated symbiotic lineage isolated from a hydrothermal vent.</title>
        <authorList>
            <person name="Nunoura T."/>
            <person name="Takaki Y."/>
            <person name="Kazama H."/>
            <person name="Kakuta J."/>
            <person name="Shimamura S."/>
            <person name="Makita H."/>
            <person name="Hirai M."/>
            <person name="Miyazaki M."/>
            <person name="Takai K."/>
        </authorList>
    </citation>
    <scope>NUCLEOTIDE SEQUENCE [LARGE SCALE GENOMIC DNA]</scope>
    <source>
        <strain evidence="2 3">Hiromi1</strain>
    </source>
</reference>
<evidence type="ECO:0000313" key="3">
    <source>
        <dbReference type="Proteomes" id="UP000031631"/>
    </source>
</evidence>
<keyword evidence="3" id="KW-1185">Reference proteome</keyword>
<keyword evidence="1" id="KW-0732">Signal</keyword>
<accession>A0A7U6GKT7</accession>
<feature type="chain" id="PRO_5031516076" evidence="1">
    <location>
        <begin position="29"/>
        <end position="918"/>
    </location>
</feature>
<evidence type="ECO:0000256" key="1">
    <source>
        <dbReference type="SAM" id="SignalP"/>
    </source>
</evidence>
<dbReference type="KEGG" id="tbn:TBH_C2534"/>
<dbReference type="InterPro" id="IPR028974">
    <property type="entry name" value="TSP_type-3_rpt"/>
</dbReference>
<feature type="signal peptide" evidence="1">
    <location>
        <begin position="1"/>
        <end position="28"/>
    </location>
</feature>
<dbReference type="Proteomes" id="UP000031631">
    <property type="component" value="Chromosome"/>
</dbReference>
<sequence>MNTPATPRAIITLLFLSACFSFSGTTHAGWHPDPDDDGINSQYDLCPYIYDPLQGDADGDGVGDFCDPDYAPPTLGDRVSDLRIEHITPYGAWLSFTSPYDNYTYGWEAVAAWSTIPGELTTVAGFDSAAARGDLMELGRIHADYGEKNEEPIILTDLEPNTTYYVAITPGSISDGYDPRISNIVSFTTRPISLPSPPDVHPRVYATPAFITKLKTRRANNDSGWTKWENTIRAKAQSEGTRRYCFDAALLYQVTGNAQDKTTALSIFNSSITYWENTVLVNNAFRWENAQLGACLDLLWNDIDSSLRNRAIRAYLEDDEYNITDRVLRRDDTDEFASFPRNWIVDGLVACGASGIDPALSDRACAILETGHRLWHGVQLVKARRERGKYAQSDGLKPDGTAYGQGTQLYWLEILLALSNAGESIDTYGPHIENALKSMFLYLFTPTRKGFVSMGDVEAYTDNFSIEPNSYQLRRANGGVLGLFSGVLAQTGRTQAAGWVQHLLSKRYDVDPVNKVDGTTVYRLMFETDEIPKVDYTKALDTFFHAEGFGVVFDRTSWEDNASYLMFRAGWNTVDHVHADVGHFQFFRQGKWLTHESIAYGGLASCLGHNIWVMKTGDTGGGACPGGFGQNFFAQNDNSKSLILKTSSGYDYTYVTAEMAGAYNIFKEHDLRNFNSVQRSLLWIKDHSGYGVDTLVMLDRIETSANAEADAIGYYQLHLDENPSIAGKRATTTLGNQQLVVDVVTPTTAALSTISPSGSPGGNSDQAIYTHRLRVDPGTNGHLVNMITVLRGSAAGVSLDQPIAVNSSTLQGTYTQGTLVLMPTSPIKDKGASLTNASATVSTTSALTVFITGLKKDTGYSLQATQSGASLTISVSPNGNLKSDEGGVLGVRIDSARNIVPIEISYMIFNDDFEGMGS</sequence>
<dbReference type="OrthoDB" id="283584at2"/>
<dbReference type="RefSeq" id="WP_041069079.1">
    <property type="nucleotide sequence ID" value="NZ_AP012273.1"/>
</dbReference>
<organism evidence="2 3">
    <name type="scientific">Thiolapillus brandeum</name>
    <dbReference type="NCBI Taxonomy" id="1076588"/>
    <lineage>
        <taxon>Bacteria</taxon>
        <taxon>Pseudomonadati</taxon>
        <taxon>Pseudomonadota</taxon>
        <taxon>Gammaproteobacteria</taxon>
        <taxon>Chromatiales</taxon>
        <taxon>Sedimenticolaceae</taxon>
        <taxon>Thiolapillus</taxon>
    </lineage>
</organism>
<dbReference type="Gene3D" id="1.50.10.100">
    <property type="entry name" value="Chondroitin AC/alginate lyase"/>
    <property type="match status" value="1"/>
</dbReference>
<dbReference type="EMBL" id="AP012273">
    <property type="protein sequence ID" value="BAO45440.1"/>
    <property type="molecule type" value="Genomic_DNA"/>
</dbReference>
<evidence type="ECO:0000313" key="2">
    <source>
        <dbReference type="EMBL" id="BAO45440.1"/>
    </source>
</evidence>
<dbReference type="Gene3D" id="4.10.1080.10">
    <property type="entry name" value="TSP type-3 repeat"/>
    <property type="match status" value="1"/>
</dbReference>
<dbReference type="Gene3D" id="2.70.98.70">
    <property type="match status" value="1"/>
</dbReference>
<dbReference type="GO" id="GO:0005509">
    <property type="term" value="F:calcium ion binding"/>
    <property type="evidence" value="ECO:0007669"/>
    <property type="project" value="InterPro"/>
</dbReference>
<dbReference type="AlphaFoldDB" id="A0A7U6GKT7"/>
<dbReference type="InterPro" id="IPR008929">
    <property type="entry name" value="Chondroitin_lyas"/>
</dbReference>
<proteinExistence type="predicted"/>
<gene>
    <name evidence="2" type="ORF">TBH_C2534</name>
</gene>
<protein>
    <submittedName>
        <fullName evidence="2">Uncharacterized protein</fullName>
    </submittedName>
</protein>